<feature type="domain" description="VOC" evidence="2">
    <location>
        <begin position="4"/>
        <end position="119"/>
    </location>
</feature>
<dbReference type="Proteomes" id="UP000051497">
    <property type="component" value="Unassembled WGS sequence"/>
</dbReference>
<evidence type="ECO:0000256" key="1">
    <source>
        <dbReference type="ARBA" id="ARBA00022723"/>
    </source>
</evidence>
<dbReference type="InterPro" id="IPR051332">
    <property type="entry name" value="Fosfomycin_Res_Enzymes"/>
</dbReference>
<name>A0A0Q9YPJ5_9GAMM</name>
<evidence type="ECO:0000313" key="4">
    <source>
        <dbReference type="EMBL" id="MCS5711897.1"/>
    </source>
</evidence>
<dbReference type="GO" id="GO:0004364">
    <property type="term" value="F:glutathione transferase activity"/>
    <property type="evidence" value="ECO:0007669"/>
    <property type="project" value="UniProtKB-EC"/>
</dbReference>
<comment type="caution">
    <text evidence="3">The sequence shown here is derived from an EMBL/GenBank/DDBJ whole genome shotgun (WGS) entry which is preliminary data.</text>
</comment>
<sequence>MIKGMNHVTLAVLDINISFTFYTTVLGLQPLVKWDKGAYFVIGDQAKGAGFWFCLNVDEKREPNPCYTHYAFTVSKTDFDAMSAKILASGAHIFKENTSLGESLYFLDPDEHKLEIHVGNYQERIAAKKAHLGEWEEVEWFV</sequence>
<dbReference type="STRING" id="295108.HT99x_00282"/>
<dbReference type="OrthoDB" id="9812656at2"/>
<dbReference type="PANTHER" id="PTHR36113">
    <property type="entry name" value="LYASE, PUTATIVE-RELATED-RELATED"/>
    <property type="match status" value="1"/>
</dbReference>
<dbReference type="PROSITE" id="PS51819">
    <property type="entry name" value="VOC"/>
    <property type="match status" value="1"/>
</dbReference>
<dbReference type="InterPro" id="IPR037523">
    <property type="entry name" value="VOC_core"/>
</dbReference>
<dbReference type="PANTHER" id="PTHR36113:SF6">
    <property type="entry name" value="FOSFOMYCIN RESISTANCE PROTEIN FOSX"/>
    <property type="match status" value="1"/>
</dbReference>
<keyword evidence="3" id="KW-0808">Transferase</keyword>
<dbReference type="Pfam" id="PF00903">
    <property type="entry name" value="Glyoxalase"/>
    <property type="match status" value="1"/>
</dbReference>
<dbReference type="SUPFAM" id="SSF54593">
    <property type="entry name" value="Glyoxalase/Bleomycin resistance protein/Dihydroxybiphenyl dioxygenase"/>
    <property type="match status" value="1"/>
</dbReference>
<dbReference type="InterPro" id="IPR018146">
    <property type="entry name" value="Glyoxalase_1_CS"/>
</dbReference>
<dbReference type="InterPro" id="IPR004360">
    <property type="entry name" value="Glyas_Fos-R_dOase_dom"/>
</dbReference>
<protein>
    <submittedName>
        <fullName evidence="3">Glutathione transferase FosA</fullName>
        <ecNumber evidence="3">2.5.1.18</ecNumber>
    </submittedName>
    <submittedName>
        <fullName evidence="4">VOC family protein</fullName>
    </submittedName>
</protein>
<dbReference type="EMBL" id="LKAJ02000001">
    <property type="protein sequence ID" value="MCS5711897.1"/>
    <property type="molecule type" value="Genomic_DNA"/>
</dbReference>
<dbReference type="GO" id="GO:0004462">
    <property type="term" value="F:lactoylglutathione lyase activity"/>
    <property type="evidence" value="ECO:0007669"/>
    <property type="project" value="InterPro"/>
</dbReference>
<evidence type="ECO:0000259" key="2">
    <source>
        <dbReference type="PROSITE" id="PS51819"/>
    </source>
</evidence>
<dbReference type="GO" id="GO:0046872">
    <property type="term" value="F:metal ion binding"/>
    <property type="evidence" value="ECO:0007669"/>
    <property type="project" value="UniProtKB-KW"/>
</dbReference>
<reference evidence="4" key="3">
    <citation type="submission" date="2021-06" db="EMBL/GenBank/DDBJ databases">
        <title>Genomic Description and Analysis of Intracellular Bacteria, Candidatus Berkiella cookevillensis and Candidatus Berkiella aquae.</title>
        <authorList>
            <person name="Kidane D.T."/>
            <person name="Mehari Y.T."/>
            <person name="Rice F.C."/>
            <person name="Arivett B.A."/>
            <person name="Farone A.L."/>
            <person name="Berk S.G."/>
            <person name="Farone M.B."/>
        </authorList>
    </citation>
    <scope>NUCLEOTIDE SEQUENCE</scope>
    <source>
        <strain evidence="4">HT99</strain>
    </source>
</reference>
<organism evidence="3">
    <name type="scientific">Candidatus Berkiella aquae</name>
    <dbReference type="NCBI Taxonomy" id="295108"/>
    <lineage>
        <taxon>Bacteria</taxon>
        <taxon>Pseudomonadati</taxon>
        <taxon>Pseudomonadota</taxon>
        <taxon>Gammaproteobacteria</taxon>
        <taxon>Candidatus Berkiellales</taxon>
        <taxon>Candidatus Berkiellaceae</taxon>
        <taxon>Candidatus Berkiella</taxon>
    </lineage>
</organism>
<dbReference type="AlphaFoldDB" id="A0A0Q9YPJ5"/>
<dbReference type="EC" id="2.5.1.18" evidence="3"/>
<dbReference type="PROSITE" id="PS00934">
    <property type="entry name" value="GLYOXALASE_I_1"/>
    <property type="match status" value="1"/>
</dbReference>
<accession>A0A0Q9YPJ5</accession>
<gene>
    <name evidence="3" type="primary">fosA</name>
    <name evidence="3" type="ORF">HT99x_00282</name>
    <name evidence="4" type="ORF">HT99x_010675</name>
</gene>
<dbReference type="RefSeq" id="WP_075064922.1">
    <property type="nucleotide sequence ID" value="NZ_LKAJ02000001.1"/>
</dbReference>
<dbReference type="PATRIC" id="fig|1590043.3.peg.284"/>
<dbReference type="Gene3D" id="3.10.180.10">
    <property type="entry name" value="2,3-Dihydroxybiphenyl 1,2-Dioxygenase, domain 1"/>
    <property type="match status" value="1"/>
</dbReference>
<reference evidence="3" key="1">
    <citation type="submission" date="2015-09" db="EMBL/GenBank/DDBJ databases">
        <title>Draft Genome Sequences of Two Novel Amoeba-resistant Intranuclear Bacteria, Candidatus Berkiella cookevillensis and Candidatus Berkiella aquae.</title>
        <authorList>
            <person name="Mehari Y.T."/>
            <person name="Arivett B.A."/>
            <person name="Farone A.L."/>
            <person name="Gunderson J.H."/>
            <person name="Farone M.B."/>
        </authorList>
    </citation>
    <scope>NUCLEOTIDE SEQUENCE [LARGE SCALE GENOMIC DNA]</scope>
    <source>
        <strain evidence="3">HT99</strain>
    </source>
</reference>
<proteinExistence type="predicted"/>
<dbReference type="EMBL" id="LKAJ01000001">
    <property type="protein sequence ID" value="KRG22741.1"/>
    <property type="molecule type" value="Genomic_DNA"/>
</dbReference>
<evidence type="ECO:0000313" key="3">
    <source>
        <dbReference type="EMBL" id="KRG22741.1"/>
    </source>
</evidence>
<keyword evidence="1" id="KW-0479">Metal-binding</keyword>
<reference evidence="4" key="2">
    <citation type="journal article" date="2016" name="Genome Announc.">
        <title>Draft Genome Sequences of Two Novel Amoeba-Resistant Intranuclear Bacteria, 'Candidatus Berkiella cookevillensis' and 'Candidatus Berkiella aquae'.</title>
        <authorList>
            <person name="Mehari Y.T."/>
            <person name="Arivett B.A."/>
            <person name="Farone A.L."/>
            <person name="Gunderson J.H."/>
            <person name="Farone M.B."/>
        </authorList>
    </citation>
    <scope>NUCLEOTIDE SEQUENCE</scope>
    <source>
        <strain evidence="4">HT99</strain>
    </source>
</reference>
<evidence type="ECO:0000313" key="5">
    <source>
        <dbReference type="Proteomes" id="UP000051497"/>
    </source>
</evidence>
<dbReference type="InterPro" id="IPR029068">
    <property type="entry name" value="Glyas_Bleomycin-R_OHBP_Dase"/>
</dbReference>
<keyword evidence="5" id="KW-1185">Reference proteome</keyword>